<sequence length="599" mass="65504">MSRRTSRILAVLQLAGGEPREGRYCLGVDQGLLITGRALDEALPEREVAVFAVRMPLDALQSTALLTHSMSPRYRIISATKCTVWYRATLFFATKPWMSHSSTADTNTNASVSSSSVLPDEMEFVGTSGCRLALASKAARLSTHCVVPGVKPVSAPFSLTNGTYWATNVIMQSRTGSESSESTTILVAKERKRAPLRHSHVTFTLAEGKKLTTRHAAWSKREIPVGATAPTSYRSEKCHGKPPNPFLPHRCIINKMFDFVHSLSESERQRLLRLIRKILDPAERAEAIYNLQPYKPEVPGVVYTNYRANHKILDGVATAPTDEEVDWVDLKAGRTNDIDRRRGEYTRNCKGEDIAWAYYYPTNRPKLLVRQRPWSISLCGPDWPTASRIRAMAAESATVSTRRGSGSGGWRGWQRLSSTGSGALGSRVIEGQWGITGAEAAPDSFGIGAAGKHKEAREGFLNIESSTFEATARSTAADDEHGVWRAGKHEEAREGILNIESVRGLKVIGAKLTYLERSYLKSRLLRVPLGVRRPTRSTASGAPKALGGATGDPTQRRSADNRYSSSGPESFGIAGARDLGGHDGQSVYAQHAQLKVDVS</sequence>
<feature type="region of interest" description="Disordered" evidence="1">
    <location>
        <begin position="534"/>
        <end position="584"/>
    </location>
</feature>
<proteinExistence type="predicted"/>
<comment type="caution">
    <text evidence="2">The sequence shown here is derived from an EMBL/GenBank/DDBJ whole genome shotgun (WGS) entry which is preliminary data.</text>
</comment>
<evidence type="ECO:0000256" key="1">
    <source>
        <dbReference type="SAM" id="MobiDB-lite"/>
    </source>
</evidence>
<reference evidence="2" key="1">
    <citation type="submission" date="2023-03" db="EMBL/GenBank/DDBJ databases">
        <title>Massive genome expansion in bonnet fungi (Mycena s.s.) driven by repeated elements and novel gene families across ecological guilds.</title>
        <authorList>
            <consortium name="Lawrence Berkeley National Laboratory"/>
            <person name="Harder C.B."/>
            <person name="Miyauchi S."/>
            <person name="Viragh M."/>
            <person name="Kuo A."/>
            <person name="Thoen E."/>
            <person name="Andreopoulos B."/>
            <person name="Lu D."/>
            <person name="Skrede I."/>
            <person name="Drula E."/>
            <person name="Henrissat B."/>
            <person name="Morin E."/>
            <person name="Kohler A."/>
            <person name="Barry K."/>
            <person name="LaButti K."/>
            <person name="Morin E."/>
            <person name="Salamov A."/>
            <person name="Lipzen A."/>
            <person name="Mereny Z."/>
            <person name="Hegedus B."/>
            <person name="Baldrian P."/>
            <person name="Stursova M."/>
            <person name="Weitz H."/>
            <person name="Taylor A."/>
            <person name="Grigoriev I.V."/>
            <person name="Nagy L.G."/>
            <person name="Martin F."/>
            <person name="Kauserud H."/>
        </authorList>
    </citation>
    <scope>NUCLEOTIDE SEQUENCE</scope>
    <source>
        <strain evidence="2">CBHHK188m</strain>
    </source>
</reference>
<evidence type="ECO:0000313" key="2">
    <source>
        <dbReference type="EMBL" id="KAJ7743485.1"/>
    </source>
</evidence>
<dbReference type="EMBL" id="JARJLG010000112">
    <property type="protein sequence ID" value="KAJ7743485.1"/>
    <property type="molecule type" value="Genomic_DNA"/>
</dbReference>
<name>A0AAD7IHY0_9AGAR</name>
<accession>A0AAD7IHY0</accession>
<dbReference type="AlphaFoldDB" id="A0AAD7IHY0"/>
<evidence type="ECO:0000313" key="3">
    <source>
        <dbReference type="Proteomes" id="UP001215280"/>
    </source>
</evidence>
<dbReference type="Proteomes" id="UP001215280">
    <property type="component" value="Unassembled WGS sequence"/>
</dbReference>
<organism evidence="2 3">
    <name type="scientific">Mycena maculata</name>
    <dbReference type="NCBI Taxonomy" id="230809"/>
    <lineage>
        <taxon>Eukaryota</taxon>
        <taxon>Fungi</taxon>
        <taxon>Dikarya</taxon>
        <taxon>Basidiomycota</taxon>
        <taxon>Agaricomycotina</taxon>
        <taxon>Agaricomycetes</taxon>
        <taxon>Agaricomycetidae</taxon>
        <taxon>Agaricales</taxon>
        <taxon>Marasmiineae</taxon>
        <taxon>Mycenaceae</taxon>
        <taxon>Mycena</taxon>
    </lineage>
</organism>
<keyword evidence="3" id="KW-1185">Reference proteome</keyword>
<gene>
    <name evidence="2" type="ORF">DFH07DRAFT_777401</name>
</gene>
<protein>
    <submittedName>
        <fullName evidence="2">Uncharacterized protein</fullName>
    </submittedName>
</protein>